<organism evidence="3">
    <name type="scientific">Treponema denticola OTK</name>
    <dbReference type="NCBI Taxonomy" id="999434"/>
    <lineage>
        <taxon>Bacteria</taxon>
        <taxon>Pseudomonadati</taxon>
        <taxon>Spirochaetota</taxon>
        <taxon>Spirochaetia</taxon>
        <taxon>Spirochaetales</taxon>
        <taxon>Treponemataceae</taxon>
        <taxon>Treponema</taxon>
    </lineage>
</organism>
<evidence type="ECO:0000259" key="1">
    <source>
        <dbReference type="Pfam" id="PF13173"/>
    </source>
</evidence>
<dbReference type="PANTHER" id="PTHR33295:SF18">
    <property type="entry name" value="AAA+ ATPASE DOMAIN-CONTAINING PROTEIN"/>
    <property type="match status" value="1"/>
</dbReference>
<comment type="caution">
    <text evidence="3">The sequence shown here is derived from an EMBL/GenBank/DDBJ whole genome shotgun (WGS) entry which is preliminary data.</text>
</comment>
<dbReference type="AlphaFoldDB" id="A0A0F6MSL5"/>
<evidence type="ECO:0008006" key="4">
    <source>
        <dbReference type="Google" id="ProtNLM"/>
    </source>
</evidence>
<dbReference type="PANTHER" id="PTHR33295">
    <property type="entry name" value="ATPASE"/>
    <property type="match status" value="1"/>
</dbReference>
<dbReference type="InterPro" id="IPR025420">
    <property type="entry name" value="DUF4143"/>
</dbReference>
<dbReference type="Pfam" id="PF13635">
    <property type="entry name" value="DUF4143"/>
    <property type="match status" value="1"/>
</dbReference>
<proteinExistence type="predicted"/>
<dbReference type="SUPFAM" id="SSF52540">
    <property type="entry name" value="P-loop containing nucleoside triphosphate hydrolases"/>
    <property type="match status" value="1"/>
</dbReference>
<accession>A0A0F6MSL5</accession>
<reference evidence="3" key="1">
    <citation type="submission" date="2012-01" db="EMBL/GenBank/DDBJ databases">
        <title>The Genome Sequence of Treponema denticola OTK.</title>
        <authorList>
            <consortium name="The Broad Institute Genome Sequencing Platform"/>
            <person name="Earl A."/>
            <person name="Ward D."/>
            <person name="Feldgarden M."/>
            <person name="Gevers D."/>
            <person name="Blanton J.M."/>
            <person name="Fenno C.J."/>
            <person name="Baranova O.V."/>
            <person name="Mathney J."/>
            <person name="Dewhirst F.E."/>
            <person name="Izard J."/>
            <person name="Young S.K."/>
            <person name="Zeng Q."/>
            <person name="Gargeya S."/>
            <person name="Fitzgerald M."/>
            <person name="Haas B."/>
            <person name="Abouelleil A."/>
            <person name="Alvarado L."/>
            <person name="Arachchi H.M."/>
            <person name="Berlin A."/>
            <person name="Chapman S.B."/>
            <person name="Gearin G."/>
            <person name="Goldberg J."/>
            <person name="Griggs A."/>
            <person name="Gujja S."/>
            <person name="Hansen M."/>
            <person name="Heiman D."/>
            <person name="Howarth C."/>
            <person name="Larimer J."/>
            <person name="Lui A."/>
            <person name="MacDonald P.J.P."/>
            <person name="McCowen C."/>
            <person name="Montmayeur A."/>
            <person name="Murphy C."/>
            <person name="Neiman D."/>
            <person name="Pearson M."/>
            <person name="Priest M."/>
            <person name="Roberts A."/>
            <person name="Saif S."/>
            <person name="Shea T."/>
            <person name="Sisk P."/>
            <person name="Stolte C."/>
            <person name="Sykes S."/>
            <person name="Wortman J."/>
            <person name="Nusbaum C."/>
            <person name="Birren B."/>
        </authorList>
    </citation>
    <scope>NUCLEOTIDE SEQUENCE [LARGE SCALE GENOMIC DNA]</scope>
    <source>
        <strain evidence="3">OTK</strain>
    </source>
</reference>
<dbReference type="RefSeq" id="WP_002691706.1">
    <property type="nucleotide sequence ID" value="NZ_CM001797.1"/>
</dbReference>
<evidence type="ECO:0000259" key="2">
    <source>
        <dbReference type="Pfam" id="PF13635"/>
    </source>
</evidence>
<evidence type="ECO:0000313" key="3">
    <source>
        <dbReference type="EMBL" id="EMB23970.1"/>
    </source>
</evidence>
<sequence>MKIAERQIYLQRLISKMNNGMIKIITGVRRSGKSFLLFNLFCKYLLKQGIKKQNIITLALDDAENSEFLNPEKLASFLQNRTNDEAEPYFILLDEVQLLITREELKNKDSFVKLYGILNGLLRKNNVDVYVTGSNSKLLSSDVLTEFRGRGDEVHIAPLSFSEYYPAVQGDIYAAWNNYLMYGGMPYILRLSNDEEKVRYLTRLNREIYLKDISERYSISNSSGMEELQKVISSSIGSLINPQKIANTFITGGQKGISAPTIKDYLQYLQEAFLIQKAERYNVKGRKYITTPVKYYYADTGLRNAILGFRQFEETHLMENVIYNELIFRGFSVDVGVVEINCKENKSNVRKQLEVDFVANLGNRRYYIQSAFAIPDLEKMQQEQSSLLHVPDSFKKIIVVGTQSPIWRNEQGITIMSIYDFLLNENSLDV</sequence>
<feature type="domain" description="DUF4143" evidence="2">
    <location>
        <begin position="211"/>
        <end position="369"/>
    </location>
</feature>
<dbReference type="InterPro" id="IPR027417">
    <property type="entry name" value="P-loop_NTPase"/>
</dbReference>
<gene>
    <name evidence="3" type="ORF">HMPREF9723_01108</name>
</gene>
<protein>
    <recommendedName>
        <fullName evidence="4">AAA domain-containing protein</fullName>
    </recommendedName>
</protein>
<dbReference type="Pfam" id="PF13173">
    <property type="entry name" value="AAA_14"/>
    <property type="match status" value="1"/>
</dbReference>
<dbReference type="Proteomes" id="UP000011701">
    <property type="component" value="Chromosome"/>
</dbReference>
<dbReference type="EMBL" id="AGDY01000004">
    <property type="protein sequence ID" value="EMB23970.1"/>
    <property type="molecule type" value="Genomic_DNA"/>
</dbReference>
<dbReference type="InterPro" id="IPR041682">
    <property type="entry name" value="AAA_14"/>
</dbReference>
<feature type="domain" description="AAA" evidence="1">
    <location>
        <begin position="21"/>
        <end position="164"/>
    </location>
</feature>
<name>A0A0F6MSL5_TREDN</name>
<dbReference type="PATRIC" id="fig|999434.4.peg.1150"/>
<dbReference type="HOGENOM" id="CLU_041527_1_0_12"/>